<sequence length="147" mass="15589">MSRASLTSRSSWYSISCCCIWSRISVISLSLASSIFRNFSRSPAISSSSSRIRSSAAFACRRKNSAGLGPRERKPPGVWTRTPAGGCYPPPPTGARAASVSPAPPGSGEQTQARAQARKTPCRNQGPEGPPLKAPVQETPAQTQQED</sequence>
<protein>
    <submittedName>
        <fullName evidence="2">Uncharacterized protein</fullName>
    </submittedName>
</protein>
<proteinExistence type="predicted"/>
<keyword evidence="3" id="KW-1185">Reference proteome</keyword>
<dbReference type="Ensembl" id="ENSPMRT00000035840.1">
    <property type="protein sequence ID" value="ENSPMRP00000033789.1"/>
    <property type="gene ID" value="ENSPMRG00000021903.1"/>
</dbReference>
<dbReference type="GeneTree" id="ENSGT01120000272533"/>
<evidence type="ECO:0000313" key="3">
    <source>
        <dbReference type="Proteomes" id="UP000472272"/>
    </source>
</evidence>
<evidence type="ECO:0000313" key="2">
    <source>
        <dbReference type="Ensembl" id="ENSPMRP00000033789.1"/>
    </source>
</evidence>
<evidence type="ECO:0000256" key="1">
    <source>
        <dbReference type="SAM" id="MobiDB-lite"/>
    </source>
</evidence>
<organism evidence="2 3">
    <name type="scientific">Podarcis muralis</name>
    <name type="common">Wall lizard</name>
    <name type="synonym">Lacerta muralis</name>
    <dbReference type="NCBI Taxonomy" id="64176"/>
    <lineage>
        <taxon>Eukaryota</taxon>
        <taxon>Metazoa</taxon>
        <taxon>Chordata</taxon>
        <taxon>Craniata</taxon>
        <taxon>Vertebrata</taxon>
        <taxon>Euteleostomi</taxon>
        <taxon>Lepidosauria</taxon>
        <taxon>Squamata</taxon>
        <taxon>Bifurcata</taxon>
        <taxon>Unidentata</taxon>
        <taxon>Episquamata</taxon>
        <taxon>Laterata</taxon>
        <taxon>Lacertibaenia</taxon>
        <taxon>Lacertidae</taxon>
        <taxon>Podarcis</taxon>
    </lineage>
</organism>
<reference evidence="2" key="3">
    <citation type="submission" date="2025-09" db="UniProtKB">
        <authorList>
            <consortium name="Ensembl"/>
        </authorList>
    </citation>
    <scope>IDENTIFICATION</scope>
</reference>
<feature type="region of interest" description="Disordered" evidence="1">
    <location>
        <begin position="61"/>
        <end position="147"/>
    </location>
</feature>
<accession>A0A670KDU1</accession>
<reference evidence="2 3" key="1">
    <citation type="journal article" date="2019" name="Proc. Natl. Acad. Sci. U.S.A.">
        <title>Regulatory changes in pterin and carotenoid genes underlie balanced color polymorphisms in the wall lizard.</title>
        <authorList>
            <person name="Andrade P."/>
            <person name="Pinho C."/>
            <person name="Perez I de Lanuza G."/>
            <person name="Afonso S."/>
            <person name="Brejcha J."/>
            <person name="Rubin C.J."/>
            <person name="Wallerman O."/>
            <person name="Pereira P."/>
            <person name="Sabatino S.J."/>
            <person name="Bellati A."/>
            <person name="Pellitteri-Rosa D."/>
            <person name="Bosakova Z."/>
            <person name="Bunikis I."/>
            <person name="Carretero M.A."/>
            <person name="Feiner N."/>
            <person name="Marsik P."/>
            <person name="Pauperio F."/>
            <person name="Salvi D."/>
            <person name="Soler L."/>
            <person name="While G.M."/>
            <person name="Uller T."/>
            <person name="Font E."/>
            <person name="Andersson L."/>
            <person name="Carneiro M."/>
        </authorList>
    </citation>
    <scope>NUCLEOTIDE SEQUENCE</scope>
</reference>
<reference evidence="2" key="2">
    <citation type="submission" date="2025-08" db="UniProtKB">
        <authorList>
            <consortium name="Ensembl"/>
        </authorList>
    </citation>
    <scope>IDENTIFICATION</scope>
</reference>
<dbReference type="Proteomes" id="UP000472272">
    <property type="component" value="Chromosome 18"/>
</dbReference>
<dbReference type="AlphaFoldDB" id="A0A670KDU1"/>
<name>A0A670KDU1_PODMU</name>